<evidence type="ECO:0000256" key="3">
    <source>
        <dbReference type="ARBA" id="ARBA00022525"/>
    </source>
</evidence>
<protein>
    <submittedName>
        <fullName evidence="7">Uncharacterized protein</fullName>
    </submittedName>
</protein>
<reference evidence="7 8" key="1">
    <citation type="submission" date="2023-03" db="EMBL/GenBank/DDBJ databases">
        <title>High-quality genome of Scylla paramamosain provides insights in environmental adaptation.</title>
        <authorList>
            <person name="Zhang L."/>
        </authorList>
    </citation>
    <scope>NUCLEOTIDE SEQUENCE [LARGE SCALE GENOMIC DNA]</scope>
    <source>
        <strain evidence="7">LZ_2023a</strain>
        <tissue evidence="7">Muscle</tissue>
    </source>
</reference>
<dbReference type="AlphaFoldDB" id="A0AAW0T662"/>
<keyword evidence="5" id="KW-0027">Amidation</keyword>
<sequence>MIDPVTLPAWMRSAVIVAVLVVVALAALLTQGQELKYQEREMVAELAQQIYRVAQAPWAAAVGPHKRNSELINSILGLPKVMNDAGRR</sequence>
<dbReference type="Proteomes" id="UP001487740">
    <property type="component" value="Unassembled WGS sequence"/>
</dbReference>
<evidence type="ECO:0000256" key="2">
    <source>
        <dbReference type="ARBA" id="ARBA00010172"/>
    </source>
</evidence>
<proteinExistence type="inferred from homology"/>
<dbReference type="GO" id="GO:0005576">
    <property type="term" value="C:extracellular region"/>
    <property type="evidence" value="ECO:0007669"/>
    <property type="project" value="UniProtKB-SubCell"/>
</dbReference>
<evidence type="ECO:0000256" key="4">
    <source>
        <dbReference type="ARBA" id="ARBA00022702"/>
    </source>
</evidence>
<dbReference type="Pfam" id="PF06324">
    <property type="entry name" value="Pigment_DH"/>
    <property type="match status" value="1"/>
</dbReference>
<keyword evidence="4" id="KW-0372">Hormone</keyword>
<dbReference type="InterPro" id="IPR009396">
    <property type="entry name" value="Pigment_DH"/>
</dbReference>
<comment type="subcellular location">
    <subcellularLocation>
        <location evidence="1">Secreted</location>
    </subcellularLocation>
</comment>
<keyword evidence="6" id="KW-0529">Neurotransmitter</keyword>
<keyword evidence="8" id="KW-1185">Reference proteome</keyword>
<evidence type="ECO:0000313" key="8">
    <source>
        <dbReference type="Proteomes" id="UP001487740"/>
    </source>
</evidence>
<evidence type="ECO:0000256" key="1">
    <source>
        <dbReference type="ARBA" id="ARBA00004613"/>
    </source>
</evidence>
<accession>A0AAW0T662</accession>
<dbReference type="GO" id="GO:0009416">
    <property type="term" value="P:response to light stimulus"/>
    <property type="evidence" value="ECO:0007669"/>
    <property type="project" value="InterPro"/>
</dbReference>
<dbReference type="GO" id="GO:0005179">
    <property type="term" value="F:hormone activity"/>
    <property type="evidence" value="ECO:0007669"/>
    <property type="project" value="UniProtKB-KW"/>
</dbReference>
<name>A0AAW0T662_SCYPA</name>
<comment type="caution">
    <text evidence="7">The sequence shown here is derived from an EMBL/GenBank/DDBJ whole genome shotgun (WGS) entry which is preliminary data.</text>
</comment>
<organism evidence="7 8">
    <name type="scientific">Scylla paramamosain</name>
    <name type="common">Mud crab</name>
    <dbReference type="NCBI Taxonomy" id="85552"/>
    <lineage>
        <taxon>Eukaryota</taxon>
        <taxon>Metazoa</taxon>
        <taxon>Ecdysozoa</taxon>
        <taxon>Arthropoda</taxon>
        <taxon>Crustacea</taxon>
        <taxon>Multicrustacea</taxon>
        <taxon>Malacostraca</taxon>
        <taxon>Eumalacostraca</taxon>
        <taxon>Eucarida</taxon>
        <taxon>Decapoda</taxon>
        <taxon>Pleocyemata</taxon>
        <taxon>Brachyura</taxon>
        <taxon>Eubrachyura</taxon>
        <taxon>Portunoidea</taxon>
        <taxon>Portunidae</taxon>
        <taxon>Portuninae</taxon>
        <taxon>Scylla</taxon>
    </lineage>
</organism>
<dbReference type="GO" id="GO:0007268">
    <property type="term" value="P:chemical synaptic transmission"/>
    <property type="evidence" value="ECO:0007669"/>
    <property type="project" value="UniProtKB-KW"/>
</dbReference>
<gene>
    <name evidence="7" type="ORF">O3P69_011437</name>
</gene>
<keyword evidence="3" id="KW-0964">Secreted</keyword>
<dbReference type="GO" id="GO:0045202">
    <property type="term" value="C:synapse"/>
    <property type="evidence" value="ECO:0007669"/>
    <property type="project" value="GOC"/>
</dbReference>
<evidence type="ECO:0000256" key="6">
    <source>
        <dbReference type="ARBA" id="ARBA00022894"/>
    </source>
</evidence>
<dbReference type="EMBL" id="JARAKH010000038">
    <property type="protein sequence ID" value="KAK8382876.1"/>
    <property type="molecule type" value="Genomic_DNA"/>
</dbReference>
<evidence type="ECO:0000313" key="7">
    <source>
        <dbReference type="EMBL" id="KAK8382876.1"/>
    </source>
</evidence>
<evidence type="ECO:0000256" key="5">
    <source>
        <dbReference type="ARBA" id="ARBA00022815"/>
    </source>
</evidence>
<comment type="similarity">
    <text evidence="2">Belongs to the arthropod PDH family.</text>
</comment>